<organism evidence="1">
    <name type="scientific">Paenarthrobacter sp. AMU7</name>
    <dbReference type="NCBI Taxonomy" id="3162492"/>
    <lineage>
        <taxon>Bacteria</taxon>
        <taxon>Bacillati</taxon>
        <taxon>Actinomycetota</taxon>
        <taxon>Actinomycetes</taxon>
        <taxon>Micrococcales</taxon>
        <taxon>Micrococcaceae</taxon>
        <taxon>Paenarthrobacter</taxon>
    </lineage>
</organism>
<sequence>MSLDDVLNALGKYAAHAMKATGTTGVLRRELANWMQRFCTGNTHPELPDETNILNTASARTHRSLFRRLDELRDQAKKDPKRRREIEQHIKAEQSAVREAANRLHELMMADLKVSEDNPNNEDYDGSDGDDWDGIEEQAGRILSPKSSTSAGVEVLRFQEDCHHWDDAGSRADTSNAELTCVSDIHVSTVPKVAPVTGIYCMTFGTTYGTLMLRGILRIGRRGSDPSGVFHF</sequence>
<dbReference type="RefSeq" id="WP_369745677.1">
    <property type="nucleotide sequence ID" value="NZ_CP165735.1"/>
</dbReference>
<proteinExistence type="predicted"/>
<gene>
    <name evidence="1" type="ORF">ABQM86_00545</name>
</gene>
<dbReference type="AlphaFoldDB" id="A0AB39YPB3"/>
<evidence type="ECO:0000313" key="1">
    <source>
        <dbReference type="EMBL" id="XDV71716.1"/>
    </source>
</evidence>
<protein>
    <submittedName>
        <fullName evidence="1">Uncharacterized protein</fullName>
    </submittedName>
</protein>
<accession>A0AB39YPB3</accession>
<dbReference type="EMBL" id="CP165735">
    <property type="protein sequence ID" value="XDV71716.1"/>
    <property type="molecule type" value="Genomic_DNA"/>
</dbReference>
<reference evidence="1" key="1">
    <citation type="submission" date="2024-07" db="EMBL/GenBank/DDBJ databases">
        <authorList>
            <person name="Li J."/>
            <person name="Wei H."/>
            <person name="Ma J."/>
        </authorList>
    </citation>
    <scope>NUCLEOTIDE SEQUENCE</scope>
    <source>
        <strain evidence="1">AMU7</strain>
    </source>
</reference>
<name>A0AB39YPB3_9MICC</name>